<dbReference type="SUPFAM" id="SSF46689">
    <property type="entry name" value="Homeodomain-like"/>
    <property type="match status" value="1"/>
</dbReference>
<feature type="domain" description="HTH tetR-type" evidence="4">
    <location>
        <begin position="51"/>
        <end position="111"/>
    </location>
</feature>
<proteinExistence type="predicted"/>
<reference evidence="5 6" key="1">
    <citation type="submission" date="2020-11" db="EMBL/GenBank/DDBJ databases">
        <title>Streptomyces spirodelae sp. nov., isolated from duckweed.</title>
        <authorList>
            <person name="Saimee Y."/>
            <person name="Duangmal K."/>
        </authorList>
    </citation>
    <scope>NUCLEOTIDE SEQUENCE [LARGE SCALE GENOMIC DNA]</scope>
    <source>
        <strain evidence="5 6">S16-07</strain>
    </source>
</reference>
<dbReference type="PANTHER" id="PTHR30055:SF146">
    <property type="entry name" value="HTH-TYPE TRANSCRIPTIONAL DUAL REGULATOR CECR"/>
    <property type="match status" value="1"/>
</dbReference>
<dbReference type="InterPro" id="IPR036271">
    <property type="entry name" value="Tet_transcr_reg_TetR-rel_C_sf"/>
</dbReference>
<name>A0ABS3XHE0_9ACTN</name>
<dbReference type="EMBL" id="JADKMA010000149">
    <property type="protein sequence ID" value="MBO8194825.1"/>
    <property type="molecule type" value="Genomic_DNA"/>
</dbReference>
<dbReference type="InterPro" id="IPR009057">
    <property type="entry name" value="Homeodomain-like_sf"/>
</dbReference>
<gene>
    <name evidence="5" type="ORF">ITI46_24670</name>
</gene>
<evidence type="ECO:0000313" key="6">
    <source>
        <dbReference type="Proteomes" id="UP001519064"/>
    </source>
</evidence>
<evidence type="ECO:0000313" key="5">
    <source>
        <dbReference type="EMBL" id="MBO8194825.1"/>
    </source>
</evidence>
<dbReference type="SUPFAM" id="SSF48498">
    <property type="entry name" value="Tetracyclin repressor-like, C-terminal domain"/>
    <property type="match status" value="1"/>
</dbReference>
<evidence type="ECO:0000256" key="2">
    <source>
        <dbReference type="PROSITE-ProRule" id="PRU00335"/>
    </source>
</evidence>
<dbReference type="PRINTS" id="PR00455">
    <property type="entry name" value="HTHTETR"/>
</dbReference>
<organism evidence="5 6">
    <name type="scientific">Streptomyces oryzae</name>
    <dbReference type="NCBI Taxonomy" id="1434886"/>
    <lineage>
        <taxon>Bacteria</taxon>
        <taxon>Bacillati</taxon>
        <taxon>Actinomycetota</taxon>
        <taxon>Actinomycetes</taxon>
        <taxon>Kitasatosporales</taxon>
        <taxon>Streptomycetaceae</taxon>
        <taxon>Streptomyces</taxon>
    </lineage>
</organism>
<accession>A0ABS3XHE0</accession>
<dbReference type="InterPro" id="IPR050109">
    <property type="entry name" value="HTH-type_TetR-like_transc_reg"/>
</dbReference>
<dbReference type="PANTHER" id="PTHR30055">
    <property type="entry name" value="HTH-TYPE TRANSCRIPTIONAL REGULATOR RUTR"/>
    <property type="match status" value="1"/>
</dbReference>
<protein>
    <submittedName>
        <fullName evidence="5">TetR/AcrR family transcriptional regulator</fullName>
    </submittedName>
</protein>
<keyword evidence="6" id="KW-1185">Reference proteome</keyword>
<evidence type="ECO:0000256" key="3">
    <source>
        <dbReference type="SAM" id="MobiDB-lite"/>
    </source>
</evidence>
<feature type="DNA-binding region" description="H-T-H motif" evidence="2">
    <location>
        <begin position="74"/>
        <end position="93"/>
    </location>
</feature>
<comment type="caution">
    <text evidence="5">The sequence shown here is derived from an EMBL/GenBank/DDBJ whole genome shotgun (WGS) entry which is preliminary data.</text>
</comment>
<feature type="region of interest" description="Disordered" evidence="3">
    <location>
        <begin position="1"/>
        <end position="49"/>
    </location>
</feature>
<dbReference type="PROSITE" id="PS50977">
    <property type="entry name" value="HTH_TETR_2"/>
    <property type="match status" value="1"/>
</dbReference>
<dbReference type="Gene3D" id="1.10.357.10">
    <property type="entry name" value="Tetracycline Repressor, domain 2"/>
    <property type="match status" value="1"/>
</dbReference>
<keyword evidence="1 2" id="KW-0238">DNA-binding</keyword>
<evidence type="ECO:0000256" key="1">
    <source>
        <dbReference type="ARBA" id="ARBA00023125"/>
    </source>
</evidence>
<dbReference type="Pfam" id="PF00440">
    <property type="entry name" value="TetR_N"/>
    <property type="match status" value="1"/>
</dbReference>
<feature type="compositionally biased region" description="Basic and acidic residues" evidence="3">
    <location>
        <begin position="20"/>
        <end position="49"/>
    </location>
</feature>
<evidence type="ECO:0000259" key="4">
    <source>
        <dbReference type="PROSITE" id="PS50977"/>
    </source>
</evidence>
<sequence length="227" mass="25151">MKTVNNLDEDAPPPATLDVVSEKPGHSRDASPDARCPRRAPRQEARKLDPERSCRLLLEAALDEFAAKGFAGARVQDIADRAGVNKQLIAYYFGGKEGLWNELSRRWAEREASFNQPDAPLDEVMVHYLHDALDDPRGSRLNAWVGLTGGEPEAGREDLSDLERRKAAGEIGEELDTGAVLLLLMGAVAAPVVTPHMVRSVLGMDPQSPEFREFYTEQLRRIVRRLG</sequence>
<dbReference type="Proteomes" id="UP001519064">
    <property type="component" value="Unassembled WGS sequence"/>
</dbReference>
<dbReference type="InterPro" id="IPR001647">
    <property type="entry name" value="HTH_TetR"/>
</dbReference>